<evidence type="ECO:0000313" key="2">
    <source>
        <dbReference type="EMBL" id="GBP85158.1"/>
    </source>
</evidence>
<feature type="region of interest" description="Disordered" evidence="1">
    <location>
        <begin position="228"/>
        <end position="253"/>
    </location>
</feature>
<dbReference type="OrthoDB" id="7420194at2759"/>
<feature type="region of interest" description="Disordered" evidence="1">
    <location>
        <begin position="1"/>
        <end position="22"/>
    </location>
</feature>
<evidence type="ECO:0000313" key="3">
    <source>
        <dbReference type="Proteomes" id="UP000299102"/>
    </source>
</evidence>
<comment type="caution">
    <text evidence="2">The sequence shown here is derived from an EMBL/GenBank/DDBJ whole genome shotgun (WGS) entry which is preliminary data.</text>
</comment>
<evidence type="ECO:0000256" key="1">
    <source>
        <dbReference type="SAM" id="MobiDB-lite"/>
    </source>
</evidence>
<dbReference type="EMBL" id="BGZK01001720">
    <property type="protein sequence ID" value="GBP85158.1"/>
    <property type="molecule type" value="Genomic_DNA"/>
</dbReference>
<protein>
    <submittedName>
        <fullName evidence="2">Uncharacterized protein</fullName>
    </submittedName>
</protein>
<dbReference type="AlphaFoldDB" id="A0A4C1ZBF6"/>
<feature type="region of interest" description="Disordered" evidence="1">
    <location>
        <begin position="139"/>
        <end position="179"/>
    </location>
</feature>
<organism evidence="2 3">
    <name type="scientific">Eumeta variegata</name>
    <name type="common">Bagworm moth</name>
    <name type="synonym">Eumeta japonica</name>
    <dbReference type="NCBI Taxonomy" id="151549"/>
    <lineage>
        <taxon>Eukaryota</taxon>
        <taxon>Metazoa</taxon>
        <taxon>Ecdysozoa</taxon>
        <taxon>Arthropoda</taxon>
        <taxon>Hexapoda</taxon>
        <taxon>Insecta</taxon>
        <taxon>Pterygota</taxon>
        <taxon>Neoptera</taxon>
        <taxon>Endopterygota</taxon>
        <taxon>Lepidoptera</taxon>
        <taxon>Glossata</taxon>
        <taxon>Ditrysia</taxon>
        <taxon>Tineoidea</taxon>
        <taxon>Psychidae</taxon>
        <taxon>Oiketicinae</taxon>
        <taxon>Eumeta</taxon>
    </lineage>
</organism>
<accession>A0A4C1ZBF6</accession>
<feature type="compositionally biased region" description="Polar residues" evidence="1">
    <location>
        <begin position="163"/>
        <end position="179"/>
    </location>
</feature>
<name>A0A4C1ZBF6_EUMVA</name>
<feature type="compositionally biased region" description="Polar residues" evidence="1">
    <location>
        <begin position="13"/>
        <end position="22"/>
    </location>
</feature>
<reference evidence="2 3" key="1">
    <citation type="journal article" date="2019" name="Commun. Biol.">
        <title>The bagworm genome reveals a unique fibroin gene that provides high tensile strength.</title>
        <authorList>
            <person name="Kono N."/>
            <person name="Nakamura H."/>
            <person name="Ohtoshi R."/>
            <person name="Tomita M."/>
            <person name="Numata K."/>
            <person name="Arakawa K."/>
        </authorList>
    </citation>
    <scope>NUCLEOTIDE SEQUENCE [LARGE SCALE GENOMIC DNA]</scope>
</reference>
<sequence length="461" mass="52072">MSKKDSRRVCSQVAGQKSSSAGEVTRRILPNAEEAFRAVKSSRLTPIQEQVLRGYGGIASYSHRFHLKDNPGCKCDAEVEEILWHILPECPRFLAACLQLENRTRFDPRNNTSCHGQSHRKVTVSRICRSHLSYRNQEKQCSSETHINTHKSEIKHTKRKATPGTSAPRKSTESMQAIPTINRLGLRPKETAHKENSEFHARIRAFLGALGRAAKRLPCVKYPQGANTSQVKRKKPTVPINPKTAPTRAQKGEVVDPPVPVPVRRLRDHYALLKFIVLTLATLKVHKATCEGILSLYQVKFEAWLTAALENAKAAIYHSDSQTILRGKMSVIHMMDTLRQIARIALEERFLEMAKTVTRGKASANAWENWVVPDITWVNEVLGCEKTTWVMKYLELRRAVVVTTTREAVRSLRLDVYSDADIPKDLPNTHYLTHTQVEKESLKTQGFGKGEGTRVLTKHRA</sequence>
<gene>
    <name evidence="2" type="ORF">EVAR_61003_1</name>
</gene>
<dbReference type="Proteomes" id="UP000299102">
    <property type="component" value="Unassembled WGS sequence"/>
</dbReference>
<keyword evidence="3" id="KW-1185">Reference proteome</keyword>
<proteinExistence type="predicted"/>